<dbReference type="GO" id="GO:0032153">
    <property type="term" value="C:cell division site"/>
    <property type="evidence" value="ECO:0007669"/>
    <property type="project" value="UniProtKB-UniRule"/>
</dbReference>
<dbReference type="InterPro" id="IPR018316">
    <property type="entry name" value="Tubulin/FtsZ_2-layer-sand-dom"/>
</dbReference>
<evidence type="ECO:0000256" key="3">
    <source>
        <dbReference type="ARBA" id="ARBA00023134"/>
    </source>
</evidence>
<dbReference type="CDD" id="cd02201">
    <property type="entry name" value="FtsZ_type1"/>
    <property type="match status" value="1"/>
</dbReference>
<keyword evidence="3 5" id="KW-0342">GTP-binding</keyword>
<dbReference type="PANTHER" id="PTHR30314">
    <property type="entry name" value="CELL DIVISION PROTEIN FTSZ-RELATED"/>
    <property type="match status" value="1"/>
</dbReference>
<proteinExistence type="inferred from homology"/>
<evidence type="ECO:0000313" key="11">
    <source>
        <dbReference type="Proteomes" id="UP000823613"/>
    </source>
</evidence>
<feature type="binding site" evidence="5">
    <location>
        <position position="186"/>
    </location>
    <ligand>
        <name>GTP</name>
        <dbReference type="ChEBI" id="CHEBI:37565"/>
    </ligand>
</feature>
<dbReference type="SMART" id="SM00865">
    <property type="entry name" value="Tubulin_C"/>
    <property type="match status" value="1"/>
</dbReference>
<reference evidence="10" key="2">
    <citation type="journal article" date="2021" name="PeerJ">
        <title>Extensive microbial diversity within the chicken gut microbiome revealed by metagenomics and culture.</title>
        <authorList>
            <person name="Gilroy R."/>
            <person name="Ravi A."/>
            <person name="Getino M."/>
            <person name="Pursley I."/>
            <person name="Horton D.L."/>
            <person name="Alikhan N.F."/>
            <person name="Baker D."/>
            <person name="Gharbi K."/>
            <person name="Hall N."/>
            <person name="Watson M."/>
            <person name="Adriaenssens E.M."/>
            <person name="Foster-Nyarko E."/>
            <person name="Jarju S."/>
            <person name="Secka A."/>
            <person name="Antonio M."/>
            <person name="Oren A."/>
            <person name="Chaudhuri R.R."/>
            <person name="La Ragione R."/>
            <person name="Hildebrand F."/>
            <person name="Pallen M.J."/>
        </authorList>
    </citation>
    <scope>NUCLEOTIDE SEQUENCE</scope>
    <source>
        <strain evidence="10">11159</strain>
    </source>
</reference>
<organism evidence="10 11">
    <name type="scientific">Candidatus Onthovivens merdipullorum</name>
    <dbReference type="NCBI Taxonomy" id="2840889"/>
    <lineage>
        <taxon>Bacteria</taxon>
        <taxon>Bacillati</taxon>
        <taxon>Bacillota</taxon>
        <taxon>Bacilli</taxon>
        <taxon>Bacillales</taxon>
        <taxon>Candidatus Onthovivens</taxon>
    </lineage>
</organism>
<dbReference type="HAMAP" id="MF_00909">
    <property type="entry name" value="FtsZ"/>
    <property type="match status" value="1"/>
</dbReference>
<dbReference type="Pfam" id="PF00091">
    <property type="entry name" value="Tubulin"/>
    <property type="match status" value="1"/>
</dbReference>
<protein>
    <recommendedName>
        <fullName evidence="5 6">Cell division protein FtsZ</fullName>
    </recommendedName>
</protein>
<evidence type="ECO:0000256" key="4">
    <source>
        <dbReference type="ARBA" id="ARBA00023210"/>
    </source>
</evidence>
<sequence length="366" mass="38780">MNEDLDNFEPVVKIIVIGVGGAGNNAVNRMIDDNINNVDFYVANTDKQALSLSKAPKRLILGESVTNGLGAGGEPSIGKQAAEASEAEIRDIVKDANLVFIAAGMGGGPGTGAAPVIARYAKDSGALTIAIVTRPFSFEGSRKAQFSIDGLNALKENVDSLIVVSNDKLLINNGKASITDAFSEADKVLARSVKTVSDIILMPSLMNLDFADVRSILKDSGVALIGFGEGQGENASEDAATSALSNPLIEQTISGATKAICHITVGPNISLNSAYQCISYINDASGSLMDIKFGISTNDQLDDQIMVSLIASHFKNDIIFTAPKKEDLNIIKTTINNEINSNQNNNVKEEENEKEEDDIIPSFLNN</sequence>
<dbReference type="InterPro" id="IPR020805">
    <property type="entry name" value="Cell_div_FtsZ_CS"/>
</dbReference>
<comment type="caution">
    <text evidence="10">The sequence shown here is derived from an EMBL/GenBank/DDBJ whole genome shotgun (WGS) entry which is preliminary data.</text>
</comment>
<dbReference type="SUPFAM" id="SSF52490">
    <property type="entry name" value="Tubulin nucleotide-binding domain-like"/>
    <property type="match status" value="1"/>
</dbReference>
<feature type="region of interest" description="Disordered" evidence="7">
    <location>
        <begin position="342"/>
        <end position="366"/>
    </location>
</feature>
<evidence type="ECO:0000259" key="8">
    <source>
        <dbReference type="SMART" id="SM00864"/>
    </source>
</evidence>
<feature type="binding site" evidence="5">
    <location>
        <position position="143"/>
    </location>
    <ligand>
        <name>GTP</name>
        <dbReference type="ChEBI" id="CHEBI:37565"/>
    </ligand>
</feature>
<dbReference type="InterPro" id="IPR008280">
    <property type="entry name" value="Tub_FtsZ_C"/>
</dbReference>
<dbReference type="SUPFAM" id="SSF55307">
    <property type="entry name" value="Tubulin C-terminal domain-like"/>
    <property type="match status" value="1"/>
</dbReference>
<evidence type="ECO:0000313" key="10">
    <source>
        <dbReference type="EMBL" id="MBO8428247.1"/>
    </source>
</evidence>
<feature type="binding site" evidence="5">
    <location>
        <begin position="21"/>
        <end position="25"/>
    </location>
    <ligand>
        <name>GTP</name>
        <dbReference type="ChEBI" id="CHEBI:37565"/>
    </ligand>
</feature>
<evidence type="ECO:0000256" key="5">
    <source>
        <dbReference type="HAMAP-Rule" id="MF_00909"/>
    </source>
</evidence>
<evidence type="ECO:0000259" key="9">
    <source>
        <dbReference type="SMART" id="SM00865"/>
    </source>
</evidence>
<dbReference type="PANTHER" id="PTHR30314:SF3">
    <property type="entry name" value="MITOCHONDRIAL DIVISION PROTEIN FSZA"/>
    <property type="match status" value="1"/>
</dbReference>
<keyword evidence="2 5" id="KW-0547">Nucleotide-binding</keyword>
<dbReference type="GO" id="GO:0051258">
    <property type="term" value="P:protein polymerization"/>
    <property type="evidence" value="ECO:0007669"/>
    <property type="project" value="UniProtKB-UniRule"/>
</dbReference>
<comment type="similarity">
    <text evidence="1 5">Belongs to the FtsZ family.</text>
</comment>
<name>A0A9D9DJU6_9BACL</name>
<dbReference type="SMART" id="SM00864">
    <property type="entry name" value="Tubulin"/>
    <property type="match status" value="1"/>
</dbReference>
<feature type="domain" description="Tubulin/FtsZ 2-layer sandwich" evidence="9">
    <location>
        <begin position="206"/>
        <end position="323"/>
    </location>
</feature>
<accession>A0A9D9DJU6</accession>
<gene>
    <name evidence="5 10" type="primary">ftsZ</name>
    <name evidence="10" type="ORF">IAC58_06870</name>
</gene>
<dbReference type="GO" id="GO:0003924">
    <property type="term" value="F:GTPase activity"/>
    <property type="evidence" value="ECO:0007669"/>
    <property type="project" value="UniProtKB-UniRule"/>
</dbReference>
<dbReference type="InterPro" id="IPR000158">
    <property type="entry name" value="Cell_div_FtsZ"/>
</dbReference>
<feature type="domain" description="Tubulin/FtsZ GTPase" evidence="8">
    <location>
        <begin position="13"/>
        <end position="204"/>
    </location>
</feature>
<dbReference type="GO" id="GO:0005737">
    <property type="term" value="C:cytoplasm"/>
    <property type="evidence" value="ECO:0007669"/>
    <property type="project" value="UniProtKB-SubCell"/>
</dbReference>
<comment type="subunit">
    <text evidence="5">Homodimer. Polymerizes to form a dynamic ring structure in a strictly GTP-dependent manner. Interacts directly with several other division proteins.</text>
</comment>
<dbReference type="Proteomes" id="UP000823613">
    <property type="component" value="Unassembled WGS sequence"/>
</dbReference>
<dbReference type="Gene3D" id="3.40.50.1440">
    <property type="entry name" value="Tubulin/FtsZ, GTPase domain"/>
    <property type="match status" value="1"/>
</dbReference>
<keyword evidence="5" id="KW-0963">Cytoplasm</keyword>
<dbReference type="PRINTS" id="PR00423">
    <property type="entry name" value="CELLDVISFTSZ"/>
</dbReference>
<comment type="subcellular location">
    <subcellularLocation>
        <location evidence="5">Cytoplasm</location>
    </subcellularLocation>
    <text evidence="5">Assembles at midcell at the inner surface of the cytoplasmic membrane.</text>
</comment>
<feature type="binding site" evidence="5">
    <location>
        <position position="139"/>
    </location>
    <ligand>
        <name>GTP</name>
        <dbReference type="ChEBI" id="CHEBI:37565"/>
    </ligand>
</feature>
<dbReference type="Pfam" id="PF12327">
    <property type="entry name" value="FtsZ_C"/>
    <property type="match status" value="1"/>
</dbReference>
<dbReference type="NCBIfam" id="TIGR00065">
    <property type="entry name" value="ftsZ"/>
    <property type="match status" value="1"/>
</dbReference>
<reference evidence="10" key="1">
    <citation type="submission" date="2020-10" db="EMBL/GenBank/DDBJ databases">
        <authorList>
            <person name="Gilroy R."/>
        </authorList>
    </citation>
    <scope>NUCLEOTIDE SEQUENCE</scope>
    <source>
        <strain evidence="10">11159</strain>
    </source>
</reference>
<keyword evidence="5" id="KW-0131">Cell cycle</keyword>
<dbReference type="GO" id="GO:0000917">
    <property type="term" value="P:division septum assembly"/>
    <property type="evidence" value="ECO:0007669"/>
    <property type="project" value="UniProtKB-KW"/>
</dbReference>
<dbReference type="AlphaFoldDB" id="A0A9D9DJU6"/>
<comment type="function">
    <text evidence="5">Essential cell division protein that forms a contractile ring structure (Z ring) at the future cell division site. The regulation of the ring assembly controls the timing and the location of cell division. One of the functions of the FtsZ ring is to recruit other cell division proteins to the septum to produce a new cell wall between the dividing cells. Binds GTP and shows GTPase activity.</text>
</comment>
<dbReference type="InterPro" id="IPR024757">
    <property type="entry name" value="FtsZ_C"/>
</dbReference>
<evidence type="ECO:0000256" key="6">
    <source>
        <dbReference type="NCBIfam" id="TIGR00065"/>
    </source>
</evidence>
<dbReference type="PROSITE" id="PS01134">
    <property type="entry name" value="FTSZ_1"/>
    <property type="match status" value="1"/>
</dbReference>
<dbReference type="InterPro" id="IPR036525">
    <property type="entry name" value="Tubulin/FtsZ_GTPase_sf"/>
</dbReference>
<comment type="caution">
    <text evidence="5">Lacks conserved residue(s) required for the propagation of feature annotation.</text>
</comment>
<evidence type="ECO:0000256" key="7">
    <source>
        <dbReference type="SAM" id="MobiDB-lite"/>
    </source>
</evidence>
<dbReference type="InterPro" id="IPR003008">
    <property type="entry name" value="Tubulin_FtsZ_GTPase"/>
</dbReference>
<keyword evidence="5 10" id="KW-0132">Cell division</keyword>
<dbReference type="FunFam" id="3.40.50.1440:FF:000001">
    <property type="entry name" value="Cell division protein FtsZ"/>
    <property type="match status" value="1"/>
</dbReference>
<evidence type="ECO:0000256" key="2">
    <source>
        <dbReference type="ARBA" id="ARBA00022741"/>
    </source>
</evidence>
<dbReference type="InterPro" id="IPR045061">
    <property type="entry name" value="FtsZ/CetZ"/>
</dbReference>
<dbReference type="GO" id="GO:0043093">
    <property type="term" value="P:FtsZ-dependent cytokinesis"/>
    <property type="evidence" value="ECO:0007669"/>
    <property type="project" value="UniProtKB-UniRule"/>
</dbReference>
<feature type="compositionally biased region" description="Acidic residues" evidence="7">
    <location>
        <begin position="350"/>
        <end position="359"/>
    </location>
</feature>
<keyword evidence="4 5" id="KW-0717">Septation</keyword>
<dbReference type="GO" id="GO:0005525">
    <property type="term" value="F:GTP binding"/>
    <property type="evidence" value="ECO:0007669"/>
    <property type="project" value="UniProtKB-UniRule"/>
</dbReference>
<dbReference type="EMBL" id="JADIMY010000129">
    <property type="protein sequence ID" value="MBO8428247.1"/>
    <property type="molecule type" value="Genomic_DNA"/>
</dbReference>
<evidence type="ECO:0000256" key="1">
    <source>
        <dbReference type="ARBA" id="ARBA00009690"/>
    </source>
</evidence>